<keyword evidence="2" id="KW-1185">Reference proteome</keyword>
<gene>
    <name evidence="1" type="ORF">GCM10008018_39850</name>
</gene>
<accession>A0ABQ1EXE6</accession>
<sequence length="177" mass="20183">MKWTMRIVLTLGISVAMVICLSLLPQMDRSTGLHAPSNWSSNRAGQLTNENVVDLLVQVPLQLRIRKVELSHSRMSLDLSLPKNADSVSVYRDLYTLAQTMLSKTKNVDQVWVRVIDYSGSKESASTQLVLAMVAERENGKDMEKNASDLSLIQLEQQLQNRFRLTYTSRWQQKYPL</sequence>
<name>A0ABQ1EXE6_9BACL</name>
<dbReference type="EMBL" id="BMHE01000021">
    <property type="protein sequence ID" value="GFZ89676.1"/>
    <property type="molecule type" value="Genomic_DNA"/>
</dbReference>
<dbReference type="RefSeq" id="WP_189014280.1">
    <property type="nucleotide sequence ID" value="NZ_BMHE01000021.1"/>
</dbReference>
<evidence type="ECO:0000313" key="1">
    <source>
        <dbReference type="EMBL" id="GFZ89676.1"/>
    </source>
</evidence>
<comment type="caution">
    <text evidence="1">The sequence shown here is derived from an EMBL/GenBank/DDBJ whole genome shotgun (WGS) entry which is preliminary data.</text>
</comment>
<protein>
    <submittedName>
        <fullName evidence="1">Uncharacterized protein</fullName>
    </submittedName>
</protein>
<reference evidence="2" key="1">
    <citation type="journal article" date="2019" name="Int. J. Syst. Evol. Microbiol.">
        <title>The Global Catalogue of Microorganisms (GCM) 10K type strain sequencing project: providing services to taxonomists for standard genome sequencing and annotation.</title>
        <authorList>
            <consortium name="The Broad Institute Genomics Platform"/>
            <consortium name="The Broad Institute Genome Sequencing Center for Infectious Disease"/>
            <person name="Wu L."/>
            <person name="Ma J."/>
        </authorList>
    </citation>
    <scope>NUCLEOTIDE SEQUENCE [LARGE SCALE GENOMIC DNA]</scope>
    <source>
        <strain evidence="2">CGMCC 1.15043</strain>
    </source>
</reference>
<proteinExistence type="predicted"/>
<dbReference type="Proteomes" id="UP000615455">
    <property type="component" value="Unassembled WGS sequence"/>
</dbReference>
<organism evidence="1 2">
    <name type="scientific">Paenibacillus marchantiophytorum</name>
    <dbReference type="NCBI Taxonomy" id="1619310"/>
    <lineage>
        <taxon>Bacteria</taxon>
        <taxon>Bacillati</taxon>
        <taxon>Bacillota</taxon>
        <taxon>Bacilli</taxon>
        <taxon>Bacillales</taxon>
        <taxon>Paenibacillaceae</taxon>
        <taxon>Paenibacillus</taxon>
    </lineage>
</organism>
<evidence type="ECO:0000313" key="2">
    <source>
        <dbReference type="Proteomes" id="UP000615455"/>
    </source>
</evidence>